<evidence type="ECO:0000313" key="3">
    <source>
        <dbReference type="Proteomes" id="UP000663923"/>
    </source>
</evidence>
<feature type="chain" id="PRO_5046602112" evidence="1">
    <location>
        <begin position="26"/>
        <end position="198"/>
    </location>
</feature>
<dbReference type="EMBL" id="CP071794">
    <property type="protein sequence ID" value="QTD56382.1"/>
    <property type="molecule type" value="Genomic_DNA"/>
</dbReference>
<evidence type="ECO:0000256" key="1">
    <source>
        <dbReference type="SAM" id="SignalP"/>
    </source>
</evidence>
<organism evidence="2 3">
    <name type="scientific">Parasphingorhabdus cellanae</name>
    <dbReference type="NCBI Taxonomy" id="2806553"/>
    <lineage>
        <taxon>Bacteria</taxon>
        <taxon>Pseudomonadati</taxon>
        <taxon>Pseudomonadota</taxon>
        <taxon>Alphaproteobacteria</taxon>
        <taxon>Sphingomonadales</taxon>
        <taxon>Sphingomonadaceae</taxon>
        <taxon>Parasphingorhabdus</taxon>
    </lineage>
</organism>
<sequence length="198" mass="21832">MQTAKWMRLKYAGLAIFCCLSSASASEVKTIPDNETLVMRIIFDDCLGFIQKDITPFQGLLLLPITVKGSDALRARYTENGAIHHLFSDRYVVAWGEDSDDRYCIVLTSRPSDQPMMLGVKRAGFLKRLTKRADAAGMTENNMPGPFSPLYTMSWRSPDEDGQSGLRMVVMPSGSSKDKQIADAGIIVVAQSISGQED</sequence>
<evidence type="ECO:0000313" key="2">
    <source>
        <dbReference type="EMBL" id="QTD56382.1"/>
    </source>
</evidence>
<feature type="signal peptide" evidence="1">
    <location>
        <begin position="1"/>
        <end position="25"/>
    </location>
</feature>
<gene>
    <name evidence="2" type="ORF">J4G78_01910</name>
</gene>
<keyword evidence="3" id="KW-1185">Reference proteome</keyword>
<accession>A0ABX7T8B8</accession>
<dbReference type="RefSeq" id="WP_207988204.1">
    <property type="nucleotide sequence ID" value="NZ_CP071794.1"/>
</dbReference>
<keyword evidence="1" id="KW-0732">Signal</keyword>
<proteinExistence type="predicted"/>
<dbReference type="Proteomes" id="UP000663923">
    <property type="component" value="Chromosome"/>
</dbReference>
<name>A0ABX7T8B8_9SPHN</name>
<protein>
    <submittedName>
        <fullName evidence="2">Uncharacterized protein</fullName>
    </submittedName>
</protein>
<reference evidence="2 3" key="1">
    <citation type="submission" date="2021-03" db="EMBL/GenBank/DDBJ databases">
        <title>Complete genome of Parasphingorhabdus_sp.JHSY0214.</title>
        <authorList>
            <person name="Yoo J.H."/>
            <person name="Bae J.W."/>
        </authorList>
    </citation>
    <scope>NUCLEOTIDE SEQUENCE [LARGE SCALE GENOMIC DNA]</scope>
    <source>
        <strain evidence="2 3">JHSY0214</strain>
    </source>
</reference>